<dbReference type="eggNOG" id="COG1474">
    <property type="taxonomic scope" value="Bacteria"/>
</dbReference>
<name>Q114N2_TRIEI</name>
<dbReference type="SUPFAM" id="SSF52540">
    <property type="entry name" value="P-loop containing nucleoside triphosphate hydrolases"/>
    <property type="match status" value="2"/>
</dbReference>
<feature type="domain" description="ORC1/DEAH AAA+ ATPase" evidence="1">
    <location>
        <begin position="565"/>
        <end position="716"/>
    </location>
</feature>
<dbReference type="PANTHER" id="PTHR34301:SF8">
    <property type="entry name" value="ATPASE DOMAIN-CONTAINING PROTEIN"/>
    <property type="match status" value="1"/>
</dbReference>
<organism evidence="2">
    <name type="scientific">Trichodesmium erythraeum (strain IMS101)</name>
    <dbReference type="NCBI Taxonomy" id="203124"/>
    <lineage>
        <taxon>Bacteria</taxon>
        <taxon>Bacillati</taxon>
        <taxon>Cyanobacteriota</taxon>
        <taxon>Cyanophyceae</taxon>
        <taxon>Oscillatoriophycideae</taxon>
        <taxon>Oscillatoriales</taxon>
        <taxon>Microcoleaceae</taxon>
        <taxon>Trichodesmium</taxon>
    </lineage>
</organism>
<dbReference type="Gene3D" id="3.40.50.300">
    <property type="entry name" value="P-loop containing nucleotide triphosphate hydrolases"/>
    <property type="match status" value="2"/>
</dbReference>
<dbReference type="AlphaFoldDB" id="Q114N2"/>
<dbReference type="Pfam" id="PF13401">
    <property type="entry name" value="AAA_22"/>
    <property type="match status" value="1"/>
</dbReference>
<dbReference type="InterPro" id="IPR011990">
    <property type="entry name" value="TPR-like_helical_dom_sf"/>
</dbReference>
<evidence type="ECO:0000313" key="2">
    <source>
        <dbReference type="EMBL" id="ABG51042.1"/>
    </source>
</evidence>
<dbReference type="KEGG" id="ter:Tery_1783"/>
<dbReference type="STRING" id="203124.Tery_1783"/>
<dbReference type="Gene3D" id="1.25.40.10">
    <property type="entry name" value="Tetratricopeptide repeat domain"/>
    <property type="match status" value="1"/>
</dbReference>
<dbReference type="InterPro" id="IPR049945">
    <property type="entry name" value="AAA_22"/>
</dbReference>
<proteinExistence type="predicted"/>
<dbReference type="PANTHER" id="PTHR34301">
    <property type="entry name" value="DNA-BINDING PROTEIN-RELATED"/>
    <property type="match status" value="1"/>
</dbReference>
<dbReference type="eggNOG" id="COG1672">
    <property type="taxonomic scope" value="Bacteria"/>
</dbReference>
<accession>Q114N2</accession>
<dbReference type="HOGENOM" id="CLU_306719_0_0_3"/>
<dbReference type="RefSeq" id="WP_011611417.1">
    <property type="nucleotide sequence ID" value="NC_008312.1"/>
</dbReference>
<sequence>MSNSEFISNPYIIGIPIRQKDKFYGRREIFDFLETQLRQNVKIILLQGQRRIGKTSVLEQISNFIDLNDFVFIQLSLEDKKSTNIEYLFEELAIEIQDYITDNLEIEESSVSCYNSSKFPNTLNWFEKIFLPEVYETLDGKNVVLMLDEFDRLDNINQETENKFYKYLKQIVTTDKKLFLLPVIGKPVEDLSEYFQDSFRQAILQKIGLLDDSYAKELIINPTKKLKYQDEAIETILRLSANHPYFTQVLCFTLFNSAKARDRWEVTSQDVESIVEKAITHSQTGLASLRNSLPIYEKVVFLAVAKSQDIDGIKEQLLTLEDYGVSVTDALKKALKNLDKWGFLEKQSSSSPQDFYQLKVEFVRRWLITNNFIKIFGEAIRELEIADLEANELYQEACKIGASDINSEIEKYKEVIIKNPNHFSAKLKLAQLYYENKKFDSAIELYENIDKLYQRIDRFREHKNIQEFLPLKVENNLLEVRWKYIDILLADPENLDSLRFAEEQLKKISELEPNNEKVNNKLNDINLKIRRLTANPFTIKKYVEPEDFVGRRDIISYAFNQIKYNSNGLFYGTPGIGKSSLLRYLVEPASWEIKKYNVDINDYYILQIDCESIENLSVTNFWKEVIRELDLETADDTKLKDNIQKILAQETITKVDIESLFRSISSQKSLVLLIDNYDALFKTQNNYSSNEALKLLRQLKSINNHKRIKCSLIMTSSEKVEKLLGELKEDTSICEYLVTFPLEPFNDNEMEELWERMPKEYRDRRVLQKKVKDLTGGHPALFQIICYYLYDLCKVNIDKQTQKNKYENLNKWFYDQAKLILKGIWKSLTLAEQGMLLLVILSDLEGRIKRHRKYDLSGIRRSFREQDQVLNSLKYRKIITKTGTDRNHEDIYDLTSDALKEWVINEIIIKDVDDDVAQREKIFLFIKQKDVNMINQLFKELWSSKDEVKESLVCLKEILSLFFVA</sequence>
<evidence type="ECO:0000259" key="1">
    <source>
        <dbReference type="Pfam" id="PF13401"/>
    </source>
</evidence>
<dbReference type="OrthoDB" id="478637at2"/>
<dbReference type="GO" id="GO:0016887">
    <property type="term" value="F:ATP hydrolysis activity"/>
    <property type="evidence" value="ECO:0007669"/>
    <property type="project" value="InterPro"/>
</dbReference>
<gene>
    <name evidence="2" type="ordered locus">Tery_1783</name>
</gene>
<protein>
    <recommendedName>
        <fullName evidence="1">ORC1/DEAH AAA+ ATPase domain-containing protein</fullName>
    </recommendedName>
</protein>
<dbReference type="InterPro" id="IPR027417">
    <property type="entry name" value="P-loop_NTPase"/>
</dbReference>
<dbReference type="SUPFAM" id="SSF48452">
    <property type="entry name" value="TPR-like"/>
    <property type="match status" value="1"/>
</dbReference>
<reference evidence="2" key="1">
    <citation type="submission" date="2006-06" db="EMBL/GenBank/DDBJ databases">
        <title>Complete sequence of Trichodesmium erythraeum IMS101.</title>
        <authorList>
            <consortium name="US DOE Joint Genome Institute"/>
            <person name="Copeland A."/>
            <person name="Lucas S."/>
            <person name="Lapidus A."/>
            <person name="Barry K."/>
            <person name="Detter J.C."/>
            <person name="Glavina del Rio T."/>
            <person name="Hammon N."/>
            <person name="Israni S."/>
            <person name="Dalin E."/>
            <person name="Tice H."/>
            <person name="Pitluck S."/>
            <person name="Kiss H."/>
            <person name="Munk A.C."/>
            <person name="Brettin T."/>
            <person name="Bruce D."/>
            <person name="Han C."/>
            <person name="Tapia R."/>
            <person name="Gilna P."/>
            <person name="Schmutz J."/>
            <person name="Larimer F."/>
            <person name="Land M."/>
            <person name="Hauser L."/>
            <person name="Kyrpides N."/>
            <person name="Kim E."/>
            <person name="Richardson P."/>
        </authorList>
    </citation>
    <scope>NUCLEOTIDE SEQUENCE [LARGE SCALE GENOMIC DNA]</scope>
    <source>
        <strain evidence="2">IMS101</strain>
    </source>
</reference>
<dbReference type="EMBL" id="CP000393">
    <property type="protein sequence ID" value="ABG51042.1"/>
    <property type="molecule type" value="Genomic_DNA"/>
</dbReference>